<feature type="domain" description="ShKT" evidence="1">
    <location>
        <begin position="105"/>
        <end position="153"/>
    </location>
</feature>
<proteinExistence type="predicted"/>
<feature type="domain" description="ShKT" evidence="1">
    <location>
        <begin position="157"/>
        <end position="193"/>
    </location>
</feature>
<dbReference type="InterPro" id="IPR003582">
    <property type="entry name" value="ShKT_dom"/>
</dbReference>
<evidence type="ECO:0000313" key="2">
    <source>
        <dbReference type="EMBL" id="KJH40318.1"/>
    </source>
</evidence>
<dbReference type="PANTHER" id="PTHR21724:SF0">
    <property type="entry name" value="SHKT DOMAIN-CONTAINING PROTEIN"/>
    <property type="match status" value="1"/>
</dbReference>
<evidence type="ECO:0000313" key="3">
    <source>
        <dbReference type="Proteomes" id="UP000053766"/>
    </source>
</evidence>
<reference evidence="2 3" key="1">
    <citation type="submission" date="2013-11" db="EMBL/GenBank/DDBJ databases">
        <title>Draft genome of the bovine lungworm Dictyocaulus viviparus.</title>
        <authorList>
            <person name="Mitreva M."/>
        </authorList>
    </citation>
    <scope>NUCLEOTIDE SEQUENCE [LARGE SCALE GENOMIC DNA]</scope>
    <source>
        <strain evidence="2 3">HannoverDv2000</strain>
    </source>
</reference>
<name>A0A0D8X730_DICVI</name>
<reference evidence="3" key="2">
    <citation type="journal article" date="2016" name="Sci. Rep.">
        <title>Dictyocaulus viviparus genome, variome and transcriptome elucidate lungworm biology and support future intervention.</title>
        <authorList>
            <person name="McNulty S.N."/>
            <person name="Strube C."/>
            <person name="Rosa B.A."/>
            <person name="Martin J.C."/>
            <person name="Tyagi R."/>
            <person name="Choi Y.J."/>
            <person name="Wang Q."/>
            <person name="Hallsworth Pepin K."/>
            <person name="Zhang X."/>
            <person name="Ozersky P."/>
            <person name="Wilson R.K."/>
            <person name="Sternberg P.W."/>
            <person name="Gasser R.B."/>
            <person name="Mitreva M."/>
        </authorList>
    </citation>
    <scope>NUCLEOTIDE SEQUENCE [LARGE SCALE GENOMIC DNA]</scope>
    <source>
        <strain evidence="3">HannoverDv2000</strain>
    </source>
</reference>
<protein>
    <submittedName>
        <fullName evidence="2">ShTK domain protein</fullName>
    </submittedName>
</protein>
<dbReference type="PANTHER" id="PTHR21724">
    <property type="entry name" value="SHKT DOMAIN-CONTAINING PROTEIN"/>
    <property type="match status" value="1"/>
</dbReference>
<accession>A0A0D8X730</accession>
<dbReference type="Proteomes" id="UP000053766">
    <property type="component" value="Unassembled WGS sequence"/>
</dbReference>
<organism evidence="2 3">
    <name type="scientific">Dictyocaulus viviparus</name>
    <name type="common">Bovine lungworm</name>
    <dbReference type="NCBI Taxonomy" id="29172"/>
    <lineage>
        <taxon>Eukaryota</taxon>
        <taxon>Metazoa</taxon>
        <taxon>Ecdysozoa</taxon>
        <taxon>Nematoda</taxon>
        <taxon>Chromadorea</taxon>
        <taxon>Rhabditida</taxon>
        <taxon>Rhabditina</taxon>
        <taxon>Rhabditomorpha</taxon>
        <taxon>Strongyloidea</taxon>
        <taxon>Metastrongylidae</taxon>
        <taxon>Dictyocaulus</taxon>
    </lineage>
</organism>
<dbReference type="OrthoDB" id="5867083at2759"/>
<dbReference type="EMBL" id="KN717380">
    <property type="protein sequence ID" value="KJH40318.1"/>
    <property type="molecule type" value="Genomic_DNA"/>
</dbReference>
<sequence length="210" mass="23385">MIEPLVVILLYRIHLMDSLYTMEKSAAEHFQQNNSNMMKILVCITVLYSTANADIVYPKCTMPVSGKLQFAPEAINCEDKISDDACMTFFPTAVKLGNNDDRHDNCYKVRKIALVEFLDSYISCSSVTPDMCTHPTWKPIMAENCPKKCGLCADTGECSDAIPGCNIDPSICFNNQLQEFVKANCKRTCGYCKDSATASPLISKIQFTTK</sequence>
<evidence type="ECO:0000259" key="1">
    <source>
        <dbReference type="SMART" id="SM00254"/>
    </source>
</evidence>
<dbReference type="SMART" id="SM00254">
    <property type="entry name" value="ShKT"/>
    <property type="match status" value="2"/>
</dbReference>
<dbReference type="AlphaFoldDB" id="A0A0D8X730"/>
<dbReference type="Gene3D" id="1.10.10.1940">
    <property type="match status" value="1"/>
</dbReference>
<keyword evidence="3" id="KW-1185">Reference proteome</keyword>
<gene>
    <name evidence="2" type="ORF">DICVIV_13743</name>
</gene>
<dbReference type="Pfam" id="PF01549">
    <property type="entry name" value="ShK"/>
    <property type="match status" value="2"/>
</dbReference>